<protein>
    <recommendedName>
        <fullName evidence="9">ADF-H domain-containing protein</fullName>
    </recommendedName>
</protein>
<evidence type="ECO:0000256" key="5">
    <source>
        <dbReference type="ARBA" id="ARBA00023203"/>
    </source>
</evidence>
<dbReference type="Pfam" id="PF00241">
    <property type="entry name" value="Cofilin_ADF"/>
    <property type="match status" value="1"/>
</dbReference>
<dbReference type="AlphaFoldDB" id="A0A0L0GDP5"/>
<dbReference type="GO" id="GO:0003785">
    <property type="term" value="F:actin monomer binding"/>
    <property type="evidence" value="ECO:0007669"/>
    <property type="project" value="TreeGrafter"/>
</dbReference>
<dbReference type="GO" id="GO:0030042">
    <property type="term" value="P:actin filament depolymerization"/>
    <property type="evidence" value="ECO:0007669"/>
    <property type="project" value="TreeGrafter"/>
</dbReference>
<feature type="region of interest" description="Disordered" evidence="8">
    <location>
        <begin position="93"/>
        <end position="114"/>
    </location>
</feature>
<sequence length="114" mass="12583">MPHLNNNNTNSNLLLTASLPLHPIWHSVFIYSCPGFNCPIKERMLYASCKNEVISIAVDCGVTATHKMEVSDGSELTHEALHTEVHPPVVEATKRIVKPKGPGRSKTRPTRATE</sequence>
<evidence type="ECO:0000256" key="8">
    <source>
        <dbReference type="SAM" id="MobiDB-lite"/>
    </source>
</evidence>
<dbReference type="GO" id="GO:0051016">
    <property type="term" value="P:barbed-end actin filament capping"/>
    <property type="evidence" value="ECO:0007669"/>
    <property type="project" value="TreeGrafter"/>
</dbReference>
<dbReference type="InterPro" id="IPR029006">
    <property type="entry name" value="ADF-H/Gelsolin-like_dom_sf"/>
</dbReference>
<dbReference type="PANTHER" id="PTHR13759">
    <property type="entry name" value="TWINFILIN"/>
    <property type="match status" value="1"/>
</dbReference>
<dbReference type="Gene3D" id="3.40.20.10">
    <property type="entry name" value="Severin"/>
    <property type="match status" value="1"/>
</dbReference>
<gene>
    <name evidence="10" type="ORF">SARC_01478</name>
</gene>
<proteinExistence type="inferred from homology"/>
<comment type="similarity">
    <text evidence="2">Belongs to the actin-binding proteins ADF family. Twinfilin subfamily.</text>
</comment>
<evidence type="ECO:0000259" key="9">
    <source>
        <dbReference type="PROSITE" id="PS51263"/>
    </source>
</evidence>
<evidence type="ECO:0000256" key="1">
    <source>
        <dbReference type="ARBA" id="ARBA00004245"/>
    </source>
</evidence>
<feature type="compositionally biased region" description="Basic residues" evidence="8">
    <location>
        <begin position="95"/>
        <end position="114"/>
    </location>
</feature>
<reference evidence="10 11" key="1">
    <citation type="submission" date="2011-02" db="EMBL/GenBank/DDBJ databases">
        <title>The Genome Sequence of Sphaeroforma arctica JP610.</title>
        <authorList>
            <consortium name="The Broad Institute Genome Sequencing Platform"/>
            <person name="Russ C."/>
            <person name="Cuomo C."/>
            <person name="Young S.K."/>
            <person name="Zeng Q."/>
            <person name="Gargeya S."/>
            <person name="Alvarado L."/>
            <person name="Berlin A."/>
            <person name="Chapman S.B."/>
            <person name="Chen Z."/>
            <person name="Freedman E."/>
            <person name="Gellesch M."/>
            <person name="Goldberg J."/>
            <person name="Griggs A."/>
            <person name="Gujja S."/>
            <person name="Heilman E."/>
            <person name="Heiman D."/>
            <person name="Howarth C."/>
            <person name="Mehta T."/>
            <person name="Neiman D."/>
            <person name="Pearson M."/>
            <person name="Roberts A."/>
            <person name="Saif S."/>
            <person name="Shea T."/>
            <person name="Shenoy N."/>
            <person name="Sisk P."/>
            <person name="Stolte C."/>
            <person name="Sykes S."/>
            <person name="White J."/>
            <person name="Yandava C."/>
            <person name="Burger G."/>
            <person name="Gray M.W."/>
            <person name="Holland P.W.H."/>
            <person name="King N."/>
            <person name="Lang F.B.F."/>
            <person name="Roger A.J."/>
            <person name="Ruiz-Trillo I."/>
            <person name="Haas B."/>
            <person name="Nusbaum C."/>
            <person name="Birren B."/>
        </authorList>
    </citation>
    <scope>NUCLEOTIDE SEQUENCE [LARGE SCALE GENOMIC DNA]</scope>
    <source>
        <strain evidence="10 11">JP610</strain>
    </source>
</reference>
<keyword evidence="4" id="KW-0677">Repeat</keyword>
<dbReference type="RefSeq" id="XP_014160285.1">
    <property type="nucleotide sequence ID" value="XM_014304810.1"/>
</dbReference>
<keyword evidence="6" id="KW-0206">Cytoskeleton</keyword>
<dbReference type="eggNOG" id="KOG1747">
    <property type="taxonomic scope" value="Eukaryota"/>
</dbReference>
<dbReference type="PROSITE" id="PS51263">
    <property type="entry name" value="ADF_H"/>
    <property type="match status" value="1"/>
</dbReference>
<dbReference type="SUPFAM" id="SSF55753">
    <property type="entry name" value="Actin depolymerizing proteins"/>
    <property type="match status" value="1"/>
</dbReference>
<feature type="domain" description="ADF-H" evidence="9">
    <location>
        <begin position="1"/>
        <end position="86"/>
    </location>
</feature>
<dbReference type="GO" id="GO:0005884">
    <property type="term" value="C:actin filament"/>
    <property type="evidence" value="ECO:0007669"/>
    <property type="project" value="TreeGrafter"/>
</dbReference>
<organism evidence="10 11">
    <name type="scientific">Sphaeroforma arctica JP610</name>
    <dbReference type="NCBI Taxonomy" id="667725"/>
    <lineage>
        <taxon>Eukaryota</taxon>
        <taxon>Ichthyosporea</taxon>
        <taxon>Ichthyophonida</taxon>
        <taxon>Sphaeroforma</taxon>
    </lineage>
</organism>
<comment type="subcellular location">
    <subcellularLocation>
        <location evidence="1">Cytoplasm</location>
        <location evidence="1">Cytoskeleton</location>
    </subcellularLocation>
</comment>
<dbReference type="STRING" id="667725.A0A0L0GDP5"/>
<name>A0A0L0GDP5_9EUKA</name>
<evidence type="ECO:0000256" key="3">
    <source>
        <dbReference type="ARBA" id="ARBA00022490"/>
    </source>
</evidence>
<keyword evidence="11" id="KW-1185">Reference proteome</keyword>
<dbReference type="GO" id="GO:0005737">
    <property type="term" value="C:cytoplasm"/>
    <property type="evidence" value="ECO:0007669"/>
    <property type="project" value="TreeGrafter"/>
</dbReference>
<dbReference type="Proteomes" id="UP000054560">
    <property type="component" value="Unassembled WGS sequence"/>
</dbReference>
<evidence type="ECO:0000256" key="6">
    <source>
        <dbReference type="ARBA" id="ARBA00023212"/>
    </source>
</evidence>
<dbReference type="InterPro" id="IPR028458">
    <property type="entry name" value="Twinfilin"/>
</dbReference>
<comment type="subunit">
    <text evidence="7">Interacts with G-actin; ADP-actin form.</text>
</comment>
<evidence type="ECO:0000313" key="10">
    <source>
        <dbReference type="EMBL" id="KNC86383.1"/>
    </source>
</evidence>
<evidence type="ECO:0000256" key="4">
    <source>
        <dbReference type="ARBA" id="ARBA00022737"/>
    </source>
</evidence>
<dbReference type="EMBL" id="KQ241654">
    <property type="protein sequence ID" value="KNC86383.1"/>
    <property type="molecule type" value="Genomic_DNA"/>
</dbReference>
<dbReference type="InterPro" id="IPR002108">
    <property type="entry name" value="ADF-H"/>
</dbReference>
<dbReference type="PANTHER" id="PTHR13759:SF1">
    <property type="entry name" value="TWINFILIN"/>
    <property type="match status" value="1"/>
</dbReference>
<evidence type="ECO:0000313" key="11">
    <source>
        <dbReference type="Proteomes" id="UP000054560"/>
    </source>
</evidence>
<evidence type="ECO:0000256" key="7">
    <source>
        <dbReference type="ARBA" id="ARBA00038532"/>
    </source>
</evidence>
<dbReference type="GeneID" id="25901982"/>
<keyword evidence="5" id="KW-0009">Actin-binding</keyword>
<keyword evidence="3" id="KW-0963">Cytoplasm</keyword>
<dbReference type="OrthoDB" id="10006997at2759"/>
<accession>A0A0L0GDP5</accession>
<evidence type="ECO:0000256" key="2">
    <source>
        <dbReference type="ARBA" id="ARBA00009557"/>
    </source>
</evidence>
<dbReference type="GO" id="GO:0051015">
    <property type="term" value="F:actin filament binding"/>
    <property type="evidence" value="ECO:0007669"/>
    <property type="project" value="TreeGrafter"/>
</dbReference>